<name>A0A0L0SAU1_ALLM3</name>
<accession>A0A0L0SAU1</accession>
<feature type="region of interest" description="Disordered" evidence="1">
    <location>
        <begin position="136"/>
        <end position="175"/>
    </location>
</feature>
<dbReference type="AlphaFoldDB" id="A0A0L0SAU1"/>
<proteinExistence type="predicted"/>
<feature type="compositionally biased region" description="Pro residues" evidence="1">
    <location>
        <begin position="36"/>
        <end position="45"/>
    </location>
</feature>
<evidence type="ECO:0000256" key="1">
    <source>
        <dbReference type="SAM" id="MobiDB-lite"/>
    </source>
</evidence>
<dbReference type="EMBL" id="GG745334">
    <property type="protein sequence ID" value="KNE59547.1"/>
    <property type="molecule type" value="Genomic_DNA"/>
</dbReference>
<gene>
    <name evidence="2" type="ORF">AMAG_18204</name>
</gene>
<protein>
    <submittedName>
        <fullName evidence="2">Uncharacterized protein</fullName>
    </submittedName>
</protein>
<evidence type="ECO:0000313" key="2">
    <source>
        <dbReference type="EMBL" id="KNE59547.1"/>
    </source>
</evidence>
<dbReference type="VEuPathDB" id="FungiDB:AMAG_18204"/>
<dbReference type="Proteomes" id="UP000054350">
    <property type="component" value="Unassembled WGS sequence"/>
</dbReference>
<reference evidence="3" key="2">
    <citation type="submission" date="2009-11" db="EMBL/GenBank/DDBJ databases">
        <title>The Genome Sequence of Allomyces macrogynus strain ATCC 38327.</title>
        <authorList>
            <consortium name="The Broad Institute Genome Sequencing Platform"/>
            <person name="Russ C."/>
            <person name="Cuomo C."/>
            <person name="Shea T."/>
            <person name="Young S.K."/>
            <person name="Zeng Q."/>
            <person name="Koehrsen M."/>
            <person name="Haas B."/>
            <person name="Borodovsky M."/>
            <person name="Guigo R."/>
            <person name="Alvarado L."/>
            <person name="Berlin A."/>
            <person name="Borenstein D."/>
            <person name="Chen Z."/>
            <person name="Engels R."/>
            <person name="Freedman E."/>
            <person name="Gellesch M."/>
            <person name="Goldberg J."/>
            <person name="Griggs A."/>
            <person name="Gujja S."/>
            <person name="Heiman D."/>
            <person name="Hepburn T."/>
            <person name="Howarth C."/>
            <person name="Jen D."/>
            <person name="Larson L."/>
            <person name="Lewis B."/>
            <person name="Mehta T."/>
            <person name="Park D."/>
            <person name="Pearson M."/>
            <person name="Roberts A."/>
            <person name="Saif S."/>
            <person name="Shenoy N."/>
            <person name="Sisk P."/>
            <person name="Stolte C."/>
            <person name="Sykes S."/>
            <person name="Walk T."/>
            <person name="White J."/>
            <person name="Yandava C."/>
            <person name="Burger G."/>
            <person name="Gray M.W."/>
            <person name="Holland P.W.H."/>
            <person name="King N."/>
            <person name="Lang F.B.F."/>
            <person name="Roger A.J."/>
            <person name="Ruiz-Trillo I."/>
            <person name="Lander E."/>
            <person name="Nusbaum C."/>
        </authorList>
    </citation>
    <scope>NUCLEOTIDE SEQUENCE [LARGE SCALE GENOMIC DNA]</scope>
    <source>
        <strain evidence="3">ATCC 38327</strain>
    </source>
</reference>
<feature type="region of interest" description="Disordered" evidence="1">
    <location>
        <begin position="32"/>
        <end position="52"/>
    </location>
</feature>
<organism evidence="2 3">
    <name type="scientific">Allomyces macrogynus (strain ATCC 38327)</name>
    <name type="common">Allomyces javanicus var. macrogynus</name>
    <dbReference type="NCBI Taxonomy" id="578462"/>
    <lineage>
        <taxon>Eukaryota</taxon>
        <taxon>Fungi</taxon>
        <taxon>Fungi incertae sedis</taxon>
        <taxon>Blastocladiomycota</taxon>
        <taxon>Blastocladiomycetes</taxon>
        <taxon>Blastocladiales</taxon>
        <taxon>Blastocladiaceae</taxon>
        <taxon>Allomyces</taxon>
    </lineage>
</organism>
<reference evidence="2 3" key="1">
    <citation type="submission" date="2009-11" db="EMBL/GenBank/DDBJ databases">
        <title>Annotation of Allomyces macrogynus ATCC 38327.</title>
        <authorList>
            <consortium name="The Broad Institute Genome Sequencing Platform"/>
            <person name="Russ C."/>
            <person name="Cuomo C."/>
            <person name="Burger G."/>
            <person name="Gray M.W."/>
            <person name="Holland P.W.H."/>
            <person name="King N."/>
            <person name="Lang F.B.F."/>
            <person name="Roger A.J."/>
            <person name="Ruiz-Trillo I."/>
            <person name="Young S.K."/>
            <person name="Zeng Q."/>
            <person name="Gargeya S."/>
            <person name="Fitzgerald M."/>
            <person name="Haas B."/>
            <person name="Abouelleil A."/>
            <person name="Alvarado L."/>
            <person name="Arachchi H.M."/>
            <person name="Berlin A."/>
            <person name="Chapman S.B."/>
            <person name="Gearin G."/>
            <person name="Goldberg J."/>
            <person name="Griggs A."/>
            <person name="Gujja S."/>
            <person name="Hansen M."/>
            <person name="Heiman D."/>
            <person name="Howarth C."/>
            <person name="Larimer J."/>
            <person name="Lui A."/>
            <person name="MacDonald P.J.P."/>
            <person name="McCowen C."/>
            <person name="Montmayeur A."/>
            <person name="Murphy C."/>
            <person name="Neiman D."/>
            <person name="Pearson M."/>
            <person name="Priest M."/>
            <person name="Roberts A."/>
            <person name="Saif S."/>
            <person name="Shea T."/>
            <person name="Sisk P."/>
            <person name="Stolte C."/>
            <person name="Sykes S."/>
            <person name="Wortman J."/>
            <person name="Nusbaum C."/>
            <person name="Birren B."/>
        </authorList>
    </citation>
    <scope>NUCLEOTIDE SEQUENCE [LARGE SCALE GENOMIC DNA]</scope>
    <source>
        <strain evidence="2 3">ATCC 38327</strain>
    </source>
</reference>
<keyword evidence="3" id="KW-1185">Reference proteome</keyword>
<sequence length="219" mass="21540">MGDPAALAAALSGRNAAIVAAATAAAQAVLSSYGRPPAPPPPAPLAPATTPTHATWARAQAQASEYAASIASGGWTAAPSPAVGGWMNTSPAVGPGAVAGGWTTTSPSVRSAAATGTGWTASPAMGGGAWSSRAYSPMPPPSADARSVRTDEGGGSVAGGASWHERAGVPGGLPPKAIVREQSLRPADPRMLDTISSVMGAAWNCDLSVYDSVLFITTP</sequence>
<evidence type="ECO:0000313" key="3">
    <source>
        <dbReference type="Proteomes" id="UP000054350"/>
    </source>
</evidence>